<organism evidence="1 2">
    <name type="scientific">Pseudomonas fluorescens</name>
    <dbReference type="NCBI Taxonomy" id="294"/>
    <lineage>
        <taxon>Bacteria</taxon>
        <taxon>Pseudomonadati</taxon>
        <taxon>Pseudomonadota</taxon>
        <taxon>Gammaproteobacteria</taxon>
        <taxon>Pseudomonadales</taxon>
        <taxon>Pseudomonadaceae</taxon>
        <taxon>Pseudomonas</taxon>
    </lineage>
</organism>
<name>A0A109KQV8_PSEFL</name>
<sequence length="54" mass="6463">MNNFEKTRKQAFEDLIDGDVELVDLYEQGMLTEECFVEESTNEPYKEILPERIY</sequence>
<comment type="caution">
    <text evidence="1">The sequence shown here is derived from an EMBL/GenBank/DDBJ whole genome shotgun (WGS) entry which is preliminary data.</text>
</comment>
<protein>
    <submittedName>
        <fullName evidence="1">Uncharacterized protein</fullName>
    </submittedName>
</protein>
<proteinExistence type="predicted"/>
<reference evidence="1 2" key="1">
    <citation type="submission" date="2015-05" db="EMBL/GenBank/DDBJ databases">
        <title>A genomic and transcriptomic approach to investigate the blue pigment phenotype in Pseudomonas fluorescens.</title>
        <authorList>
            <person name="Andreani N.A."/>
            <person name="Cardazzo B."/>
        </authorList>
    </citation>
    <scope>NUCLEOTIDE SEQUENCE [LARGE SCALE GENOMIC DNA]</scope>
    <source>
        <strain evidence="1 2">Ps_40</strain>
    </source>
</reference>
<dbReference type="PATRIC" id="fig|294.195.peg.4142"/>
<dbReference type="EMBL" id="LCYC01000048">
    <property type="protein sequence ID" value="KWV73759.1"/>
    <property type="molecule type" value="Genomic_DNA"/>
</dbReference>
<dbReference type="RefSeq" id="WP_155717283.1">
    <property type="nucleotide sequence ID" value="NZ_LCYC01000048.1"/>
</dbReference>
<evidence type="ECO:0000313" key="2">
    <source>
        <dbReference type="Proteomes" id="UP000063434"/>
    </source>
</evidence>
<dbReference type="Proteomes" id="UP000063434">
    <property type="component" value="Unassembled WGS sequence"/>
</dbReference>
<dbReference type="AlphaFoldDB" id="A0A109KQV8"/>
<accession>A0A109KQV8</accession>
<gene>
    <name evidence="1" type="ORF">PFL603g_03871</name>
</gene>
<evidence type="ECO:0000313" key="1">
    <source>
        <dbReference type="EMBL" id="KWV73759.1"/>
    </source>
</evidence>